<dbReference type="EMBL" id="AM889285">
    <property type="protein sequence ID" value="CAP57640.1"/>
    <property type="molecule type" value="Genomic_DNA"/>
</dbReference>
<reference evidence="1 2" key="1">
    <citation type="journal article" date="2009" name="BMC Genomics">
        <title>Complete genome sequence of the sugarcane nitrogen-fixing endophyte Gluconacetobacter diazotrophicus Pal5.</title>
        <authorList>
            <person name="Bertalan M."/>
            <person name="Albano R."/>
            <person name="Padua V."/>
            <person name="Rouws L."/>
            <person name="Rojas C."/>
            <person name="Hemerly A."/>
            <person name="Teixeira K."/>
            <person name="Schwab S."/>
            <person name="Araujo J."/>
            <person name="Oliveira A."/>
            <person name="Franca L."/>
            <person name="Magalhaes V."/>
            <person name="Alqueres S."/>
            <person name="Cardoso A."/>
            <person name="Almeida W."/>
            <person name="Loureiro M.M."/>
            <person name="Nogueira E."/>
            <person name="Cidade D."/>
            <person name="Oliveira D."/>
            <person name="Simao T."/>
            <person name="Macedo J."/>
            <person name="Valadao A."/>
            <person name="Dreschsel M."/>
            <person name="Freitas F."/>
            <person name="Vidal M."/>
            <person name="Guedes H."/>
            <person name="Rodrigues E."/>
            <person name="Meneses C."/>
            <person name="Brioso P."/>
            <person name="Pozzer L."/>
            <person name="Figueiredo D."/>
            <person name="Montano H."/>
            <person name="Junior J."/>
            <person name="Filho G."/>
            <person name="Flores V."/>
            <person name="Ferreira B."/>
            <person name="Branco A."/>
            <person name="Gonzalez P."/>
            <person name="Guillobel H."/>
            <person name="Lemos M."/>
            <person name="Seibel L."/>
            <person name="Macedo J."/>
            <person name="Alves-Ferreira M."/>
            <person name="Sachetto-Martins G."/>
            <person name="Coelho A."/>
            <person name="Santos E."/>
            <person name="Amaral G."/>
            <person name="Neves A."/>
            <person name="Pacheco A.B."/>
            <person name="Carvalho D."/>
            <person name="Lery L."/>
            <person name="Bisch P."/>
            <person name="Rossle S.C."/>
            <person name="Urmenyi T."/>
            <person name="Kruger W.V."/>
            <person name="Martins O."/>
            <person name="Baldani J.I."/>
            <person name="Ferreira P.C."/>
        </authorList>
    </citation>
    <scope>NUCLEOTIDE SEQUENCE [LARGE SCALE GENOMIC DNA]</scope>
    <source>
        <strain evidence="2">ATCC 49037 / DSM 5601 / CCUG 37298 / CIP 103539 / LMG 7603 / PAl5</strain>
    </source>
</reference>
<dbReference type="Proteomes" id="UP000001176">
    <property type="component" value="Chromosome"/>
</dbReference>
<dbReference type="KEGG" id="gdi:GDI3697"/>
<dbReference type="AlphaFoldDB" id="A9H7H4"/>
<sequence>MGFDFCPRGVTGVRNPLFMACVKAHVERSADDEALFDLFTMQRHMHAGDPGHILVLGRDPGADPAICVLYGVDGQRHFRFAIGSPGREPTWNRQDYPDFASAWLAAWAVHALIRDDEAGRREFETAQREHDAARAWHQRHFHRCDARPAIPLYADAHAHLSGCRSEFGRSEFRAIVNKLAFDIARMAVQRHMALADAMKEGDGRDIHPCMANTVRRRARAYVATCLDPLVRAEMDALLDGVLYHRPRRCV</sequence>
<proteinExistence type="predicted"/>
<evidence type="ECO:0000313" key="1">
    <source>
        <dbReference type="EMBL" id="CAP57640.1"/>
    </source>
</evidence>
<gene>
    <name evidence="1" type="ordered locus">GDI3697</name>
</gene>
<accession>A9H7H4</accession>
<keyword evidence="2" id="KW-1185">Reference proteome</keyword>
<name>A9H7H4_GLUDA</name>
<protein>
    <submittedName>
        <fullName evidence="1">Uncharacterized protein</fullName>
    </submittedName>
</protein>
<dbReference type="RefSeq" id="WP_012228399.1">
    <property type="nucleotide sequence ID" value="NC_010125.1"/>
</dbReference>
<evidence type="ECO:0000313" key="2">
    <source>
        <dbReference type="Proteomes" id="UP000001176"/>
    </source>
</evidence>
<organism evidence="1 2">
    <name type="scientific">Gluconacetobacter diazotrophicus (strain ATCC 49037 / DSM 5601 / CCUG 37298 / CIP 103539 / LMG 7603 / PAl5)</name>
    <dbReference type="NCBI Taxonomy" id="272568"/>
    <lineage>
        <taxon>Bacteria</taxon>
        <taxon>Pseudomonadati</taxon>
        <taxon>Pseudomonadota</taxon>
        <taxon>Alphaproteobacteria</taxon>
        <taxon>Acetobacterales</taxon>
        <taxon>Acetobacteraceae</taxon>
        <taxon>Gluconacetobacter</taxon>
    </lineage>
</organism>